<feature type="transmembrane region" description="Helical" evidence="2">
    <location>
        <begin position="197"/>
        <end position="219"/>
    </location>
</feature>
<feature type="transmembrane region" description="Helical" evidence="2">
    <location>
        <begin position="123"/>
        <end position="143"/>
    </location>
</feature>
<dbReference type="Pfam" id="PF14219">
    <property type="entry name" value="DUF4328"/>
    <property type="match status" value="1"/>
</dbReference>
<keyword evidence="5" id="KW-1185">Reference proteome</keyword>
<feature type="transmembrane region" description="Helical" evidence="2">
    <location>
        <begin position="41"/>
        <end position="62"/>
    </location>
</feature>
<sequence length="239" mass="25742">MSQQAADSRLPQLGSPSLGSDGATPAPAGPYGLAHAVRAVAVAWCLLLVVDCVAVFQAAGVWRAAAANGLGWWQVEGTPYDSIGYFYLPVQVVAFLIGSQWLYRSRRVADALSPSFRHTHRPSRVWLAWAFPVLNLWFPYQVVRDIRRATIGMATTAAPVRRWWLLWLVWLAVDAAAYVVLNAVAPAVGPDATLVAAVQWFAVGSTVLGIACGALWLWLVDEITSAQRAGLATTSGEVS</sequence>
<keyword evidence="2" id="KW-0472">Membrane</keyword>
<dbReference type="EMBL" id="BAABHM010000012">
    <property type="protein sequence ID" value="GAA4706117.1"/>
    <property type="molecule type" value="Genomic_DNA"/>
</dbReference>
<dbReference type="RefSeq" id="WP_253869397.1">
    <property type="nucleotide sequence ID" value="NZ_BAABHM010000012.1"/>
</dbReference>
<dbReference type="InterPro" id="IPR025565">
    <property type="entry name" value="DUF4328"/>
</dbReference>
<name>A0ABP8XEQ9_9MICO</name>
<evidence type="ECO:0000313" key="5">
    <source>
        <dbReference type="Proteomes" id="UP001500843"/>
    </source>
</evidence>
<organism evidence="4 5">
    <name type="scientific">Promicromonospora umidemergens</name>
    <dbReference type="NCBI Taxonomy" id="629679"/>
    <lineage>
        <taxon>Bacteria</taxon>
        <taxon>Bacillati</taxon>
        <taxon>Actinomycetota</taxon>
        <taxon>Actinomycetes</taxon>
        <taxon>Micrococcales</taxon>
        <taxon>Promicromonosporaceae</taxon>
        <taxon>Promicromonospora</taxon>
    </lineage>
</organism>
<evidence type="ECO:0000313" key="4">
    <source>
        <dbReference type="EMBL" id="GAA4706117.1"/>
    </source>
</evidence>
<feature type="domain" description="DUF4328" evidence="3">
    <location>
        <begin position="86"/>
        <end position="224"/>
    </location>
</feature>
<evidence type="ECO:0000256" key="2">
    <source>
        <dbReference type="SAM" id="Phobius"/>
    </source>
</evidence>
<keyword evidence="2" id="KW-1133">Transmembrane helix</keyword>
<evidence type="ECO:0000259" key="3">
    <source>
        <dbReference type="Pfam" id="PF14219"/>
    </source>
</evidence>
<feature type="transmembrane region" description="Helical" evidence="2">
    <location>
        <begin position="164"/>
        <end position="185"/>
    </location>
</feature>
<evidence type="ECO:0000256" key="1">
    <source>
        <dbReference type="SAM" id="MobiDB-lite"/>
    </source>
</evidence>
<feature type="transmembrane region" description="Helical" evidence="2">
    <location>
        <begin position="83"/>
        <end position="103"/>
    </location>
</feature>
<comment type="caution">
    <text evidence="4">The sequence shown here is derived from an EMBL/GenBank/DDBJ whole genome shotgun (WGS) entry which is preliminary data.</text>
</comment>
<accession>A0ABP8XEQ9</accession>
<feature type="region of interest" description="Disordered" evidence="1">
    <location>
        <begin position="1"/>
        <end position="21"/>
    </location>
</feature>
<protein>
    <recommendedName>
        <fullName evidence="3">DUF4328 domain-containing protein</fullName>
    </recommendedName>
</protein>
<gene>
    <name evidence="4" type="ORF">GCM10023198_30170</name>
</gene>
<keyword evidence="2" id="KW-0812">Transmembrane</keyword>
<dbReference type="Proteomes" id="UP001500843">
    <property type="component" value="Unassembled WGS sequence"/>
</dbReference>
<reference evidence="5" key="1">
    <citation type="journal article" date="2019" name="Int. J. Syst. Evol. Microbiol.">
        <title>The Global Catalogue of Microorganisms (GCM) 10K type strain sequencing project: providing services to taxonomists for standard genome sequencing and annotation.</title>
        <authorList>
            <consortium name="The Broad Institute Genomics Platform"/>
            <consortium name="The Broad Institute Genome Sequencing Center for Infectious Disease"/>
            <person name="Wu L."/>
            <person name="Ma J."/>
        </authorList>
    </citation>
    <scope>NUCLEOTIDE SEQUENCE [LARGE SCALE GENOMIC DNA]</scope>
    <source>
        <strain evidence="5">JCM 17975</strain>
    </source>
</reference>
<proteinExistence type="predicted"/>